<feature type="transmembrane region" description="Helical" evidence="1">
    <location>
        <begin position="76"/>
        <end position="97"/>
    </location>
</feature>
<dbReference type="KEGG" id="cbut:ATN24_09125"/>
<dbReference type="EMBL" id="WOFV02000010">
    <property type="protein sequence ID" value="NAS17243.1"/>
    <property type="molecule type" value="Genomic_DNA"/>
</dbReference>
<dbReference type="Proteomes" id="UP000238081">
    <property type="component" value="Unassembled WGS sequence"/>
</dbReference>
<dbReference type="Proteomes" id="UP000515243">
    <property type="component" value="Chromosome 1"/>
</dbReference>
<organism evidence="4 6">
    <name type="scientific">Clostridium butyricum</name>
    <dbReference type="NCBI Taxonomy" id="1492"/>
    <lineage>
        <taxon>Bacteria</taxon>
        <taxon>Bacillati</taxon>
        <taxon>Bacillota</taxon>
        <taxon>Clostridia</taxon>
        <taxon>Eubacteriales</taxon>
        <taxon>Clostridiaceae</taxon>
        <taxon>Clostridium</taxon>
    </lineage>
</organism>
<dbReference type="EMBL" id="CP040626">
    <property type="protein sequence ID" value="QMW90805.1"/>
    <property type="molecule type" value="Genomic_DNA"/>
</dbReference>
<evidence type="ECO:0000313" key="4">
    <source>
        <dbReference type="EMBL" id="PPV13083.1"/>
    </source>
</evidence>
<dbReference type="OrthoDB" id="9815422at2"/>
<dbReference type="InterPro" id="IPR024529">
    <property type="entry name" value="ECF_trnsprt_substrate-spec"/>
</dbReference>
<evidence type="ECO:0000313" key="2">
    <source>
        <dbReference type="EMBL" id="GEQ22956.1"/>
    </source>
</evidence>
<reference evidence="2 7" key="3">
    <citation type="submission" date="2019-07" db="EMBL/GenBank/DDBJ databases">
        <title>Whole genome shotgun sequence of Clostridium butyricum NBRC 3858.</title>
        <authorList>
            <person name="Hosoyama A."/>
            <person name="Uohara A."/>
            <person name="Ohji S."/>
            <person name="Ichikawa N."/>
        </authorList>
    </citation>
    <scope>NUCLEOTIDE SEQUENCE [LARGE SCALE GENOMIC DNA]</scope>
    <source>
        <strain evidence="2 7">NBRC 3858</strain>
    </source>
</reference>
<keyword evidence="1" id="KW-0472">Membrane</keyword>
<dbReference type="Proteomes" id="UP000321089">
    <property type="component" value="Unassembled WGS sequence"/>
</dbReference>
<evidence type="ECO:0000313" key="9">
    <source>
        <dbReference type="Proteomes" id="UP000515243"/>
    </source>
</evidence>
<feature type="transmembrane region" description="Helical" evidence="1">
    <location>
        <begin position="43"/>
        <end position="64"/>
    </location>
</feature>
<sequence>MKIREKNSKKMIFTALFIAVGIVLPFITMQIPSIGNMLCPMHIPIILCGFICGGTWGFIAGLIVPILRSVLFGAPPLMPTAIAMSFELAAYGLITGIMYKKLYNKKGRIYISLITAMILGRSIWGIVSFGLYNLLGNNFTWKLFAMQAFINSIPGIVIQLTLIPIMIYKLQNAEGAVISYDK</sequence>
<reference evidence="4 6" key="1">
    <citation type="submission" date="2016-01" db="EMBL/GenBank/DDBJ databases">
        <title>Characterization of the Clostridium difficile lineages that are prevalent in Hong Kong and China.</title>
        <authorList>
            <person name="Kwok J.S.-L."/>
            <person name="Lam W.-Y."/>
            <person name="Ip M."/>
            <person name="Chan T.-F."/>
            <person name="Hawkey P.M."/>
            <person name="Tsui S.K.-W."/>
        </authorList>
    </citation>
    <scope>NUCLEOTIDE SEQUENCE [LARGE SCALE GENOMIC DNA]</scope>
    <source>
        <strain evidence="4 6">300064</strain>
    </source>
</reference>
<dbReference type="EMBL" id="BKBC01000068">
    <property type="protein sequence ID" value="GEQ22956.1"/>
    <property type="molecule type" value="Genomic_DNA"/>
</dbReference>
<evidence type="ECO:0000313" key="6">
    <source>
        <dbReference type="Proteomes" id="UP000238081"/>
    </source>
</evidence>
<keyword evidence="1" id="KW-0812">Transmembrane</keyword>
<evidence type="ECO:0000313" key="8">
    <source>
        <dbReference type="Proteomes" id="UP000474042"/>
    </source>
</evidence>
<protein>
    <submittedName>
        <fullName evidence="3">ECF transporter S component</fullName>
    </submittedName>
    <submittedName>
        <fullName evidence="2">Membrane protein</fullName>
    </submittedName>
</protein>
<feature type="transmembrane region" description="Helical" evidence="1">
    <location>
        <begin position="109"/>
        <end position="132"/>
    </location>
</feature>
<proteinExistence type="predicted"/>
<accession>A0A2S7F856</accession>
<evidence type="ECO:0000313" key="5">
    <source>
        <dbReference type="EMBL" id="QMW90805.1"/>
    </source>
</evidence>
<dbReference type="Gene3D" id="1.10.1760.20">
    <property type="match status" value="1"/>
</dbReference>
<evidence type="ECO:0000313" key="7">
    <source>
        <dbReference type="Proteomes" id="UP000321089"/>
    </source>
</evidence>
<evidence type="ECO:0000313" key="3">
    <source>
        <dbReference type="EMBL" id="NAS17243.1"/>
    </source>
</evidence>
<dbReference type="GO" id="GO:0022857">
    <property type="term" value="F:transmembrane transporter activity"/>
    <property type="evidence" value="ECO:0007669"/>
    <property type="project" value="InterPro"/>
</dbReference>
<dbReference type="EMBL" id="LRDH01000128">
    <property type="protein sequence ID" value="PPV13083.1"/>
    <property type="molecule type" value="Genomic_DNA"/>
</dbReference>
<dbReference type="GeneID" id="92943993"/>
<reference evidence="3 8" key="4">
    <citation type="submission" date="2020-01" db="EMBL/GenBank/DDBJ databases">
        <title>Genome sequence of a 1,3-propanediol producer, Clostridium butyricum S3.</title>
        <authorList>
            <person name="Zhou J."/>
        </authorList>
    </citation>
    <scope>NUCLEOTIDE SEQUENCE [LARGE SCALE GENOMIC DNA]</scope>
    <source>
        <strain evidence="3 8">S3</strain>
    </source>
</reference>
<feature type="transmembrane region" description="Helical" evidence="1">
    <location>
        <begin position="144"/>
        <end position="168"/>
    </location>
</feature>
<reference evidence="5 9" key="2">
    <citation type="submission" date="2019-05" db="EMBL/GenBank/DDBJ databases">
        <authorList>
            <person name="Schori C."/>
            <person name="Ahrens C."/>
        </authorList>
    </citation>
    <scope>NUCLEOTIDE SEQUENCE [LARGE SCALE GENOMIC DNA]</scope>
    <source>
        <strain evidence="5 9">DSM 10702</strain>
    </source>
</reference>
<dbReference type="Proteomes" id="UP000474042">
    <property type="component" value="Unassembled WGS sequence"/>
</dbReference>
<dbReference type="AlphaFoldDB" id="A0A2S7F856"/>
<keyword evidence="1" id="KW-1133">Transmembrane helix</keyword>
<feature type="transmembrane region" description="Helical" evidence="1">
    <location>
        <begin position="12"/>
        <end position="31"/>
    </location>
</feature>
<evidence type="ECO:0000256" key="1">
    <source>
        <dbReference type="SAM" id="Phobius"/>
    </source>
</evidence>
<name>A0A2S7F856_CLOBU</name>
<dbReference type="Pfam" id="PF12822">
    <property type="entry name" value="ECF_trnsprt"/>
    <property type="match status" value="1"/>
</dbReference>
<gene>
    <name evidence="4" type="ORF">AWN73_17320</name>
    <name evidence="2" type="ORF">CBU02nite_34620</name>
    <name evidence="5" type="ORF">FF104_07470</name>
    <name evidence="3" type="ORF">GND98_005010</name>
</gene>
<dbReference type="RefSeq" id="WP_002579943.1">
    <property type="nucleotide sequence ID" value="NZ_AP019716.1"/>
</dbReference>